<evidence type="ECO:0000313" key="4">
    <source>
        <dbReference type="Proteomes" id="UP000228700"/>
    </source>
</evidence>
<dbReference type="AlphaFoldDB" id="A0A2M8LBB9"/>
<comment type="caution">
    <text evidence="3">The sequence shown here is derived from an EMBL/GenBank/DDBJ whole genome shotgun (WGS) entry which is preliminary data.</text>
</comment>
<name>A0A2M8LBB9_9BACT</name>
<dbReference type="GO" id="GO:0008107">
    <property type="term" value="F:galactoside 2-alpha-L-fucosyltransferase activity"/>
    <property type="evidence" value="ECO:0007669"/>
    <property type="project" value="InterPro"/>
</dbReference>
<reference evidence="4" key="1">
    <citation type="submission" date="2017-09" db="EMBL/GenBank/DDBJ databases">
        <title>Depth-based differentiation of microbial function through sediment-hosted aquifers and enrichment of novel symbionts in the deep terrestrial subsurface.</title>
        <authorList>
            <person name="Probst A.J."/>
            <person name="Ladd B."/>
            <person name="Jarett J.K."/>
            <person name="Geller-Mcgrath D.E."/>
            <person name="Sieber C.M.K."/>
            <person name="Emerson J.B."/>
            <person name="Anantharaman K."/>
            <person name="Thomas B.C."/>
            <person name="Malmstrom R."/>
            <person name="Stieglmeier M."/>
            <person name="Klingl A."/>
            <person name="Woyke T."/>
            <person name="Ryan C.M."/>
            <person name="Banfield J.F."/>
        </authorList>
    </citation>
    <scope>NUCLEOTIDE SEQUENCE [LARGE SCALE GENOMIC DNA]</scope>
</reference>
<organism evidence="3 4">
    <name type="scientific">Candidatus Taylorbacteria bacterium CG10_big_fil_rev_8_21_14_0_10_41_48</name>
    <dbReference type="NCBI Taxonomy" id="1975024"/>
    <lineage>
        <taxon>Bacteria</taxon>
        <taxon>Candidatus Tayloriibacteriota</taxon>
    </lineage>
</organism>
<dbReference type="PANTHER" id="PTHR11927">
    <property type="entry name" value="GALACTOSIDE 2-L-FUCOSYLTRANSFERASE"/>
    <property type="match status" value="1"/>
</dbReference>
<keyword evidence="1 3" id="KW-0328">Glycosyltransferase</keyword>
<dbReference type="EMBL" id="PFEQ01000014">
    <property type="protein sequence ID" value="PJE73894.1"/>
    <property type="molecule type" value="Genomic_DNA"/>
</dbReference>
<dbReference type="GO" id="GO:0005975">
    <property type="term" value="P:carbohydrate metabolic process"/>
    <property type="evidence" value="ECO:0007669"/>
    <property type="project" value="InterPro"/>
</dbReference>
<proteinExistence type="predicted"/>
<dbReference type="Proteomes" id="UP000228700">
    <property type="component" value="Unassembled WGS sequence"/>
</dbReference>
<dbReference type="Pfam" id="PF01531">
    <property type="entry name" value="Glyco_transf_11"/>
    <property type="match status" value="1"/>
</dbReference>
<protein>
    <submittedName>
        <fullName evidence="3">Alpha-1,2-fucosyltransferase</fullName>
    </submittedName>
</protein>
<gene>
    <name evidence="3" type="ORF">COV01_03570</name>
</gene>
<dbReference type="GO" id="GO:0016020">
    <property type="term" value="C:membrane"/>
    <property type="evidence" value="ECO:0007669"/>
    <property type="project" value="InterPro"/>
</dbReference>
<dbReference type="Gene3D" id="3.40.50.11350">
    <property type="match status" value="1"/>
</dbReference>
<evidence type="ECO:0000256" key="1">
    <source>
        <dbReference type="ARBA" id="ARBA00022676"/>
    </source>
</evidence>
<evidence type="ECO:0000256" key="2">
    <source>
        <dbReference type="ARBA" id="ARBA00022679"/>
    </source>
</evidence>
<evidence type="ECO:0000313" key="3">
    <source>
        <dbReference type="EMBL" id="PJE73894.1"/>
    </source>
</evidence>
<accession>A0A2M8LBB9</accession>
<keyword evidence="2 3" id="KW-0808">Transferase</keyword>
<dbReference type="InterPro" id="IPR002516">
    <property type="entry name" value="Glyco_trans_11"/>
</dbReference>
<dbReference type="CDD" id="cd11301">
    <property type="entry name" value="Fut1_Fut2_like"/>
    <property type="match status" value="1"/>
</dbReference>
<dbReference type="PANTHER" id="PTHR11927:SF9">
    <property type="entry name" value="L-FUCOSYLTRANSFERASE"/>
    <property type="match status" value="1"/>
</dbReference>
<sequence length="292" mass="34457">MTIIVKLQGGLGNQLFQYAIGRALAIKLKTEFKIDKTLFDNYKFHAYSLDPFNIIENFATKKEVKRFKRFQVRHKRFCKPYNILFADKDRYIQERQPYFDSEVLEKGPNIYLDGYWQSEKYFKHIKNTLRVELTLKKPLSVVSSKIKNEIESVNAVALHVRRGLFVTHPVFSQVHGSCSLEYYKKALTYICKHVKDPHIFVFSDDHEWARENIKPSCSSTYIEHTDASTDYEDLILMSCCKHFILANSTFGWWGAWLNPSENKIVIGPDKWYKKEKFENKDIFPDSWIKLPN</sequence>